<reference evidence="1 2" key="1">
    <citation type="submission" date="2018-12" db="EMBL/GenBank/DDBJ databases">
        <authorList>
            <person name="Toschakov S.V."/>
        </authorList>
    </citation>
    <scope>NUCLEOTIDE SEQUENCE [LARGE SCALE GENOMIC DNA]</scope>
    <source>
        <strain evidence="1 2">GM2012</strain>
    </source>
</reference>
<evidence type="ECO:0000313" key="2">
    <source>
        <dbReference type="Proteomes" id="UP000280296"/>
    </source>
</evidence>
<evidence type="ECO:0000313" key="1">
    <source>
        <dbReference type="EMBL" id="RUL88028.1"/>
    </source>
</evidence>
<dbReference type="Proteomes" id="UP000280296">
    <property type="component" value="Unassembled WGS sequence"/>
</dbReference>
<gene>
    <name evidence="1" type="ORF">TsocGM_09680</name>
</gene>
<comment type="caution">
    <text evidence="1">The sequence shown here is derived from an EMBL/GenBank/DDBJ whole genome shotgun (WGS) entry which is preliminary data.</text>
</comment>
<dbReference type="EMBL" id="RYZH01000015">
    <property type="protein sequence ID" value="RUL88028.1"/>
    <property type="molecule type" value="Genomic_DNA"/>
</dbReference>
<sequence length="89" mass="10346">MPADTPPPEEPRRPVQEFRLGRIKAVVWENETQLGTRYSVAFRRLYKDDATDQWRQSTSFNRDDLPLVAKVADLAHTWIFGQIQSDAPF</sequence>
<dbReference type="OrthoDB" id="9797435at2"/>
<accession>A0A432MLQ5</accession>
<keyword evidence="2" id="KW-1185">Reference proteome</keyword>
<protein>
    <submittedName>
        <fullName evidence="1">Uncharacterized protein</fullName>
    </submittedName>
</protein>
<dbReference type="AlphaFoldDB" id="A0A432MLQ5"/>
<organism evidence="1 2">
    <name type="scientific">Tautonia sociabilis</name>
    <dbReference type="NCBI Taxonomy" id="2080755"/>
    <lineage>
        <taxon>Bacteria</taxon>
        <taxon>Pseudomonadati</taxon>
        <taxon>Planctomycetota</taxon>
        <taxon>Planctomycetia</taxon>
        <taxon>Isosphaerales</taxon>
        <taxon>Isosphaeraceae</taxon>
        <taxon>Tautonia</taxon>
    </lineage>
</organism>
<name>A0A432MLQ5_9BACT</name>
<proteinExistence type="predicted"/>
<reference evidence="1 2" key="2">
    <citation type="submission" date="2019-01" db="EMBL/GenBank/DDBJ databases">
        <title>Tautonia sociabilis, a novel thermotolerant planctomycete of Isosphaeraceae family, isolated from a 4000 m deep subterranean habitat.</title>
        <authorList>
            <person name="Kovaleva O.L."/>
            <person name="Elcheninov A.G."/>
            <person name="Van Heerden E."/>
            <person name="Toshchakov S.V."/>
            <person name="Novikov A."/>
            <person name="Bonch-Osmolovskaya E.A."/>
            <person name="Kublanov I.V."/>
        </authorList>
    </citation>
    <scope>NUCLEOTIDE SEQUENCE [LARGE SCALE GENOMIC DNA]</scope>
    <source>
        <strain evidence="1 2">GM2012</strain>
    </source>
</reference>